<dbReference type="Pfam" id="PF02698">
    <property type="entry name" value="DUF218"/>
    <property type="match status" value="1"/>
</dbReference>
<dbReference type="GO" id="GO:0005886">
    <property type="term" value="C:plasma membrane"/>
    <property type="evidence" value="ECO:0007669"/>
    <property type="project" value="TreeGrafter"/>
</dbReference>
<dbReference type="InterPro" id="IPR003848">
    <property type="entry name" value="DUF218"/>
</dbReference>
<dbReference type="eggNOG" id="COG1434">
    <property type="taxonomic scope" value="Bacteria"/>
</dbReference>
<dbReference type="STRING" id="592026.GCWU0000282_000176"/>
<comment type="caution">
    <text evidence="2">The sequence shown here is derived from an EMBL/GenBank/DDBJ whole genome shotgun (WGS) entry which is preliminary data.</text>
</comment>
<evidence type="ECO:0000259" key="1">
    <source>
        <dbReference type="Pfam" id="PF02698"/>
    </source>
</evidence>
<gene>
    <name evidence="2" type="ORF">GCWU0000282_000176</name>
</gene>
<name>V2Y8M9_9FIRM</name>
<dbReference type="PANTHER" id="PTHR30336">
    <property type="entry name" value="INNER MEMBRANE PROTEIN, PROBABLE PERMEASE"/>
    <property type="match status" value="1"/>
</dbReference>
<evidence type="ECO:0000313" key="2">
    <source>
        <dbReference type="EMBL" id="ESL04462.1"/>
    </source>
</evidence>
<accession>V2Y8M9</accession>
<dbReference type="HOGENOM" id="CLU_107581_3_0_9"/>
<protein>
    <recommendedName>
        <fullName evidence="1">DUF218 domain-containing protein</fullName>
    </recommendedName>
</protein>
<dbReference type="InterPro" id="IPR051599">
    <property type="entry name" value="Cell_Envelope_Assoc"/>
</dbReference>
<evidence type="ECO:0000313" key="3">
    <source>
        <dbReference type="Proteomes" id="UP000018227"/>
    </source>
</evidence>
<feature type="domain" description="DUF218" evidence="1">
    <location>
        <begin position="44"/>
        <end position="176"/>
    </location>
</feature>
<sequence length="211" mass="24534">MYADWSNILMRNNIDDITRYIFIEDEPQDSDIIFIPGSSNWVLAETAASLYKEGKANKIMPSGMYFYKIGRFLNERVTDERYKGNFRTEAEFLSSVLVKNGVENKDILIEEKATNTYENAIFSRDLLKENNLTVKKAIICPQAFHARRAFMTYSHLFPDVEFYVVPTDTQGITADSWYKTERGIQVVLGELQKCGEYFEEYFLDGIRKQDC</sequence>
<dbReference type="PANTHER" id="PTHR30336:SF20">
    <property type="entry name" value="DUF218 DOMAIN-CONTAINING PROTEIN"/>
    <property type="match status" value="1"/>
</dbReference>
<dbReference type="EMBL" id="ACIL03000003">
    <property type="protein sequence ID" value="ESL04462.1"/>
    <property type="molecule type" value="Genomic_DNA"/>
</dbReference>
<dbReference type="Gene3D" id="3.40.50.620">
    <property type="entry name" value="HUPs"/>
    <property type="match status" value="1"/>
</dbReference>
<keyword evidence="3" id="KW-1185">Reference proteome</keyword>
<reference evidence="2 3" key="1">
    <citation type="submission" date="2013-06" db="EMBL/GenBank/DDBJ databases">
        <authorList>
            <person name="Weinstock G."/>
            <person name="Sodergren E."/>
            <person name="Clifton S."/>
            <person name="Fulton L."/>
            <person name="Fulton B."/>
            <person name="Courtney L."/>
            <person name="Fronick C."/>
            <person name="Harrison M."/>
            <person name="Strong C."/>
            <person name="Farmer C."/>
            <person name="Delahaunty K."/>
            <person name="Markovic C."/>
            <person name="Hall O."/>
            <person name="Minx P."/>
            <person name="Tomlinson C."/>
            <person name="Mitreva M."/>
            <person name="Nelson J."/>
            <person name="Hou S."/>
            <person name="Wollam A."/>
            <person name="Pepin K.H."/>
            <person name="Johnson M."/>
            <person name="Bhonagiri V."/>
            <person name="Nash W.E."/>
            <person name="Warren W."/>
            <person name="Chinwalla A."/>
            <person name="Mardis E.R."/>
            <person name="Wilson R.K."/>
        </authorList>
    </citation>
    <scope>NUCLEOTIDE SEQUENCE [LARGE SCALE GENOMIC DNA]</scope>
    <source>
        <strain evidence="2 3">ATCC 51271</strain>
    </source>
</reference>
<proteinExistence type="predicted"/>
<dbReference type="InterPro" id="IPR014729">
    <property type="entry name" value="Rossmann-like_a/b/a_fold"/>
</dbReference>
<dbReference type="Proteomes" id="UP000018227">
    <property type="component" value="Unassembled WGS sequence"/>
</dbReference>
<dbReference type="CDD" id="cd06259">
    <property type="entry name" value="YdcF-like"/>
    <property type="match status" value="1"/>
</dbReference>
<organism evidence="2 3">
    <name type="scientific">Catonella morbi ATCC 51271</name>
    <dbReference type="NCBI Taxonomy" id="592026"/>
    <lineage>
        <taxon>Bacteria</taxon>
        <taxon>Bacillati</taxon>
        <taxon>Bacillota</taxon>
        <taxon>Clostridia</taxon>
        <taxon>Lachnospirales</taxon>
        <taxon>Lachnospiraceae</taxon>
        <taxon>Catonella</taxon>
    </lineage>
</organism>
<dbReference type="AlphaFoldDB" id="V2Y8M9"/>